<dbReference type="InterPro" id="IPR002625">
    <property type="entry name" value="Smr_dom"/>
</dbReference>
<evidence type="ECO:0000313" key="3">
    <source>
        <dbReference type="Proteomes" id="UP000028933"/>
    </source>
</evidence>
<dbReference type="HOGENOM" id="CLU_128043_0_0_10"/>
<dbReference type="KEGG" id="eao:BD94_3372"/>
<dbReference type="EMBL" id="CP007547">
    <property type="protein sequence ID" value="AIL47147.1"/>
    <property type="molecule type" value="Genomic_DNA"/>
</dbReference>
<dbReference type="STRING" id="1338011.BD94_3372"/>
<evidence type="ECO:0000259" key="1">
    <source>
        <dbReference type="PROSITE" id="PS50828"/>
    </source>
</evidence>
<name>A0A077EI97_9FLAO</name>
<accession>A0A077EI97</accession>
<dbReference type="Proteomes" id="UP000028933">
    <property type="component" value="Chromosome"/>
</dbReference>
<protein>
    <submittedName>
        <fullName evidence="2">Putative DNA mismatch repair protein</fullName>
    </submittedName>
</protein>
<evidence type="ECO:0000313" key="2">
    <source>
        <dbReference type="EMBL" id="AIL47147.1"/>
    </source>
</evidence>
<dbReference type="AlphaFoldDB" id="A0A077EI97"/>
<dbReference type="Gene3D" id="3.30.1370.110">
    <property type="match status" value="1"/>
</dbReference>
<gene>
    <name evidence="2" type="ORF">BD94_3372</name>
</gene>
<dbReference type="PROSITE" id="PS50828">
    <property type="entry name" value="SMR"/>
    <property type="match status" value="1"/>
</dbReference>
<proteinExistence type="predicted"/>
<reference evidence="2" key="1">
    <citation type="journal article" date="2013" name="Lancet">
        <title>First case of E anophelis outbreak in an intensive-care unit.</title>
        <authorList>
            <person name="Teo J."/>
            <person name="Tan S.Y."/>
            <person name="Tay M."/>
            <person name="Ding Y."/>
            <person name="Kjelleberg S."/>
            <person name="Givskov M."/>
            <person name="Lin R.T."/>
            <person name="Yang L."/>
        </authorList>
    </citation>
    <scope>NUCLEOTIDE SEQUENCE [LARGE SCALE GENOMIC DNA]</scope>
    <source>
        <strain evidence="2">NUHP1</strain>
    </source>
</reference>
<reference evidence="2" key="2">
    <citation type="journal article" date="2015" name="Genome Biol. Evol.">
        <title>Complete Genome Sequence and Transcriptomic Analysis of the Novel Pathogen Elizabethkingia anophelis in Response to Oxidative Stress.</title>
        <authorList>
            <person name="Li Y."/>
            <person name="Liu Y."/>
            <person name="Chew S.C."/>
            <person name="Tay M."/>
            <person name="Salido M.M."/>
            <person name="Teo J."/>
            <person name="Lauro F.M."/>
            <person name="Givskov M."/>
            <person name="Yang L."/>
        </authorList>
    </citation>
    <scope>NUCLEOTIDE SEQUENCE</scope>
    <source>
        <strain evidence="2">NUHP1</strain>
    </source>
</reference>
<dbReference type="InterPro" id="IPR036063">
    <property type="entry name" value="Smr_dom_sf"/>
</dbReference>
<organism evidence="2 3">
    <name type="scientific">Elizabethkingia anophelis NUHP1</name>
    <dbReference type="NCBI Taxonomy" id="1338011"/>
    <lineage>
        <taxon>Bacteria</taxon>
        <taxon>Pseudomonadati</taxon>
        <taxon>Bacteroidota</taxon>
        <taxon>Flavobacteriia</taxon>
        <taxon>Flavobacteriales</taxon>
        <taxon>Weeksellaceae</taxon>
        <taxon>Elizabethkingia</taxon>
    </lineage>
</organism>
<dbReference type="Pfam" id="PF01713">
    <property type="entry name" value="Smr"/>
    <property type="match status" value="1"/>
</dbReference>
<sequence>MMTMKTGDKVSVLNDNLKGRIIKINKNLITIEDEYGFEHTYPAAEIVPAEADLYNSQPVIVKPEPKKNISKKNKIPALVLDLHFDQLVSNPSDYDSWERLFIQKQRLQETINFCRKNHIKKLDVIHGIGDGVLQSMVLEVLRGETGLEYEDGTFFKHQSGTITVILK</sequence>
<dbReference type="eggNOG" id="COG1193">
    <property type="taxonomic scope" value="Bacteria"/>
</dbReference>
<feature type="domain" description="Smr" evidence="1">
    <location>
        <begin position="105"/>
        <end position="167"/>
    </location>
</feature>